<sequence length="653" mass="73002">MVVFWSFTKQGSLIPRAVAISNGIESKVEKASVVLGQVSLRNGTLEVRDLQTAAEGHFMCQAMYEEEEEIRVGYFYIELVVLVPVSKPFLQMNNSTPVEGMGIVMTCSVKEGTPLLRYSWHHYTSRDSTGTVAETASGLLNLMSANRTHMGWYTCTAHNEINSQTSEPMYLDVIYGPDEPVISIEPFAINHNGFSANEQEEVIMTCLASSNPPSHYLWFYNSSQVYSGQKYVIAKISRAQTGTYTCLAQNIHLNTRTQTTIILTVYYQPHGKPSCTPFPASNFQDIALQCLWPGGFPPVQLRWVKSSQEANTGVAYSNATSIQRGMDIQNGSMYTCLAFHPGIGEKAVCKTTVWAPGGNPTCSAMATKQNEFLMLSCNWQGGMPRVTLWWRDWRNHVLGGLKQSSNIYVMKSNSSLGGKEFTCIAAHPLRARAIECRIQLEVPRLVAESTEVSLFEGDEVQLGCMLQGPHLGSEVFWYNNKNQVIRPDAQKYRLQQSGTWFKLTIRDTEWPSDSGTYRCAAVNAVGNTSLPISLHVKNTELKYPVPPNVTISKLMYTRQRTEVQLEWVTQGSGNLTGFMVQRRDTKRTFSNSSRSVDSLWETVASDIEPDIRDHRLGGLDPAMVYAFRILAVNHRTTGHPSEMKTPVGQKERT</sequence>
<keyword evidence="3" id="KW-1015">Disulfide bond</keyword>
<organism evidence="8 9">
    <name type="scientific">Alligator mississippiensis</name>
    <name type="common">American alligator</name>
    <dbReference type="NCBI Taxonomy" id="8496"/>
    <lineage>
        <taxon>Eukaryota</taxon>
        <taxon>Metazoa</taxon>
        <taxon>Chordata</taxon>
        <taxon>Craniata</taxon>
        <taxon>Vertebrata</taxon>
        <taxon>Euteleostomi</taxon>
        <taxon>Archelosauria</taxon>
        <taxon>Archosauria</taxon>
        <taxon>Crocodylia</taxon>
        <taxon>Alligatoridae</taxon>
        <taxon>Alligatorinae</taxon>
        <taxon>Alligator</taxon>
    </lineage>
</organism>
<dbReference type="PANTHER" id="PTHR44337">
    <property type="entry name" value="CARCINOEMBRYONIC ANTIGEN-RELATED CELL ADHESION MOLECULE 8"/>
    <property type="match status" value="1"/>
</dbReference>
<feature type="domain" description="Ig-like" evidence="6">
    <location>
        <begin position="443"/>
        <end position="533"/>
    </location>
</feature>
<dbReference type="Pfam" id="PF13927">
    <property type="entry name" value="Ig_3"/>
    <property type="match status" value="1"/>
</dbReference>
<feature type="domain" description="Ig-like" evidence="6">
    <location>
        <begin position="273"/>
        <end position="340"/>
    </location>
</feature>
<gene>
    <name evidence="8" type="ORF">Y1Q_0010215</name>
</gene>
<reference evidence="8 9" key="1">
    <citation type="journal article" date="2012" name="Genome Biol.">
        <title>Sequencing three crocodilian genomes to illuminate the evolution of archosaurs and amniotes.</title>
        <authorList>
            <person name="St John J.A."/>
            <person name="Braun E.L."/>
            <person name="Isberg S.R."/>
            <person name="Miles L.G."/>
            <person name="Chong A.Y."/>
            <person name="Gongora J."/>
            <person name="Dalzell P."/>
            <person name="Moran C."/>
            <person name="Bed'hom B."/>
            <person name="Abzhanov A."/>
            <person name="Burgess S.C."/>
            <person name="Cooksey A.M."/>
            <person name="Castoe T.A."/>
            <person name="Crawford N.G."/>
            <person name="Densmore L.D."/>
            <person name="Drew J.C."/>
            <person name="Edwards S.V."/>
            <person name="Faircloth B.C."/>
            <person name="Fujita M.K."/>
            <person name="Greenwold M.J."/>
            <person name="Hoffmann F.G."/>
            <person name="Howard J.M."/>
            <person name="Iguchi T."/>
            <person name="Janes D.E."/>
            <person name="Khan S.Y."/>
            <person name="Kohno S."/>
            <person name="de Koning A.J."/>
            <person name="Lance S.L."/>
            <person name="McCarthy F.M."/>
            <person name="McCormack J.E."/>
            <person name="Merchant M.E."/>
            <person name="Peterson D.G."/>
            <person name="Pollock D.D."/>
            <person name="Pourmand N."/>
            <person name="Raney B.J."/>
            <person name="Roessler K.A."/>
            <person name="Sanford J.R."/>
            <person name="Sawyer R.H."/>
            <person name="Schmidt C.J."/>
            <person name="Triplett E.W."/>
            <person name="Tuberville T.D."/>
            <person name="Venegas-Anaya M."/>
            <person name="Howard J.T."/>
            <person name="Jarvis E.D."/>
            <person name="Guillette L.J.Jr."/>
            <person name="Glenn T.C."/>
            <person name="Green R.E."/>
            <person name="Ray D.A."/>
        </authorList>
    </citation>
    <scope>NUCLEOTIDE SEQUENCE [LARGE SCALE GENOMIC DNA]</scope>
    <source>
        <strain evidence="8">KSC_2009_1</strain>
    </source>
</reference>
<dbReference type="InterPro" id="IPR013098">
    <property type="entry name" value="Ig_I-set"/>
</dbReference>
<dbReference type="InterPro" id="IPR003599">
    <property type="entry name" value="Ig_sub"/>
</dbReference>
<evidence type="ECO:0000256" key="1">
    <source>
        <dbReference type="ARBA" id="ARBA00022729"/>
    </source>
</evidence>
<evidence type="ECO:0000259" key="7">
    <source>
        <dbReference type="PROSITE" id="PS50853"/>
    </source>
</evidence>
<keyword evidence="4" id="KW-0325">Glycoprotein</keyword>
<accession>A0A151NGZ8</accession>
<evidence type="ECO:0000313" key="9">
    <source>
        <dbReference type="Proteomes" id="UP000050525"/>
    </source>
</evidence>
<dbReference type="InterPro" id="IPR036116">
    <property type="entry name" value="FN3_sf"/>
</dbReference>
<keyword evidence="9" id="KW-1185">Reference proteome</keyword>
<dbReference type="SUPFAM" id="SSF49265">
    <property type="entry name" value="Fibronectin type III"/>
    <property type="match status" value="1"/>
</dbReference>
<evidence type="ECO:0000256" key="5">
    <source>
        <dbReference type="ARBA" id="ARBA00023319"/>
    </source>
</evidence>
<protein>
    <submittedName>
        <fullName evidence="8">Uncharacterized protein</fullName>
    </submittedName>
</protein>
<feature type="domain" description="Ig-like" evidence="6">
    <location>
        <begin position="360"/>
        <end position="435"/>
    </location>
</feature>
<dbReference type="PANTHER" id="PTHR44337:SF23">
    <property type="entry name" value="V-SET AND IMMUNOGLOBULIN DOMAIN CONTAINING 10 LIKE 2"/>
    <property type="match status" value="1"/>
</dbReference>
<feature type="domain" description="Fibronectin type-III" evidence="7">
    <location>
        <begin position="545"/>
        <end position="652"/>
    </location>
</feature>
<proteinExistence type="predicted"/>
<evidence type="ECO:0000256" key="3">
    <source>
        <dbReference type="ARBA" id="ARBA00023157"/>
    </source>
</evidence>
<keyword evidence="1" id="KW-0732">Signal</keyword>
<dbReference type="InterPro" id="IPR036179">
    <property type="entry name" value="Ig-like_dom_sf"/>
</dbReference>
<dbReference type="Gene3D" id="2.60.40.10">
    <property type="entry name" value="Immunoglobulins"/>
    <property type="match status" value="4"/>
</dbReference>
<evidence type="ECO:0000256" key="4">
    <source>
        <dbReference type="ARBA" id="ARBA00023180"/>
    </source>
</evidence>
<dbReference type="CDD" id="cd00063">
    <property type="entry name" value="FN3"/>
    <property type="match status" value="1"/>
</dbReference>
<dbReference type="AlphaFoldDB" id="A0A151NGZ8"/>
<feature type="domain" description="Ig-like" evidence="6">
    <location>
        <begin position="84"/>
        <end position="172"/>
    </location>
</feature>
<dbReference type="InterPro" id="IPR052598">
    <property type="entry name" value="IgSF_CEA-related"/>
</dbReference>
<dbReference type="SMART" id="SM00408">
    <property type="entry name" value="IGc2"/>
    <property type="match status" value="3"/>
</dbReference>
<dbReference type="EMBL" id="AKHW03003120">
    <property type="protein sequence ID" value="KYO35795.1"/>
    <property type="molecule type" value="Genomic_DNA"/>
</dbReference>
<dbReference type="Proteomes" id="UP000050525">
    <property type="component" value="Unassembled WGS sequence"/>
</dbReference>
<dbReference type="CDD" id="cd00096">
    <property type="entry name" value="Ig"/>
    <property type="match status" value="2"/>
</dbReference>
<dbReference type="PROSITE" id="PS50853">
    <property type="entry name" value="FN3"/>
    <property type="match status" value="1"/>
</dbReference>
<dbReference type="SMART" id="SM00409">
    <property type="entry name" value="IG"/>
    <property type="match status" value="3"/>
</dbReference>
<evidence type="ECO:0000313" key="8">
    <source>
        <dbReference type="EMBL" id="KYO35795.1"/>
    </source>
</evidence>
<name>A0A151NGZ8_ALLMI</name>
<keyword evidence="2" id="KW-0677">Repeat</keyword>
<evidence type="ECO:0000256" key="2">
    <source>
        <dbReference type="ARBA" id="ARBA00022737"/>
    </source>
</evidence>
<dbReference type="Pfam" id="PF13895">
    <property type="entry name" value="Ig_2"/>
    <property type="match status" value="1"/>
</dbReference>
<keyword evidence="5" id="KW-0393">Immunoglobulin domain</keyword>
<comment type="caution">
    <text evidence="8">The sequence shown here is derived from an EMBL/GenBank/DDBJ whole genome shotgun (WGS) entry which is preliminary data.</text>
</comment>
<dbReference type="InterPro" id="IPR003961">
    <property type="entry name" value="FN3_dom"/>
</dbReference>
<dbReference type="InterPro" id="IPR007110">
    <property type="entry name" value="Ig-like_dom"/>
</dbReference>
<dbReference type="InterPro" id="IPR013783">
    <property type="entry name" value="Ig-like_fold"/>
</dbReference>
<dbReference type="PROSITE" id="PS50835">
    <property type="entry name" value="IG_LIKE"/>
    <property type="match status" value="5"/>
</dbReference>
<evidence type="ECO:0000259" key="6">
    <source>
        <dbReference type="PROSITE" id="PS50835"/>
    </source>
</evidence>
<feature type="domain" description="Ig-like" evidence="6">
    <location>
        <begin position="180"/>
        <end position="262"/>
    </location>
</feature>
<dbReference type="Pfam" id="PF00041">
    <property type="entry name" value="fn3"/>
    <property type="match status" value="1"/>
</dbReference>
<dbReference type="Pfam" id="PF07679">
    <property type="entry name" value="I-set"/>
    <property type="match status" value="1"/>
</dbReference>
<dbReference type="InterPro" id="IPR003598">
    <property type="entry name" value="Ig_sub2"/>
</dbReference>
<dbReference type="SUPFAM" id="SSF48726">
    <property type="entry name" value="Immunoglobulin"/>
    <property type="match status" value="4"/>
</dbReference>